<comment type="caution">
    <text evidence="2">The sequence shown here is derived from an EMBL/GenBank/DDBJ whole genome shotgun (WGS) entry which is preliminary data.</text>
</comment>
<evidence type="ECO:0000256" key="1">
    <source>
        <dbReference type="SAM" id="Phobius"/>
    </source>
</evidence>
<keyword evidence="1" id="KW-0472">Membrane</keyword>
<feature type="transmembrane region" description="Helical" evidence="1">
    <location>
        <begin position="83"/>
        <end position="105"/>
    </location>
</feature>
<feature type="transmembrane region" description="Helical" evidence="1">
    <location>
        <begin position="47"/>
        <end position="71"/>
    </location>
</feature>
<organism evidence="2 3">
    <name type="scientific">Candidatus Sungbacteria bacterium RIFCSPHIGHO2_02_FULL_47_11</name>
    <dbReference type="NCBI Taxonomy" id="1802270"/>
    <lineage>
        <taxon>Bacteria</taxon>
        <taxon>Candidatus Sungiibacteriota</taxon>
    </lineage>
</organism>
<keyword evidence="1" id="KW-0812">Transmembrane</keyword>
<name>A0A1G2KPV4_9BACT</name>
<proteinExistence type="predicted"/>
<dbReference type="InterPro" id="IPR007039">
    <property type="entry name" value="TrbC/VirB2"/>
</dbReference>
<dbReference type="STRING" id="1802270.A3C07_01270"/>
<protein>
    <recommendedName>
        <fullName evidence="4">Conjugal transfer protein TrbC</fullName>
    </recommendedName>
</protein>
<accession>A0A1G2KPV4</accession>
<sequence length="111" mass="11520">MWKTPLQLVRKCAIIGMVPTAHAIIYPNPINATSLPDLITSIADALVFVAAPIAVVAIIIAGFMFVVGGARGDDGSVTAARKMFLWVLIGTAIIVGASLLAHAVVNTIKAL</sequence>
<evidence type="ECO:0000313" key="2">
    <source>
        <dbReference type="EMBL" id="OHA00469.1"/>
    </source>
</evidence>
<evidence type="ECO:0008006" key="4">
    <source>
        <dbReference type="Google" id="ProtNLM"/>
    </source>
</evidence>
<dbReference type="Proteomes" id="UP000179023">
    <property type="component" value="Unassembled WGS sequence"/>
</dbReference>
<keyword evidence="1" id="KW-1133">Transmembrane helix</keyword>
<evidence type="ECO:0000313" key="3">
    <source>
        <dbReference type="Proteomes" id="UP000179023"/>
    </source>
</evidence>
<dbReference type="Pfam" id="PF04956">
    <property type="entry name" value="TrbC"/>
    <property type="match status" value="1"/>
</dbReference>
<dbReference type="AlphaFoldDB" id="A0A1G2KPV4"/>
<dbReference type="EMBL" id="MHQI01000014">
    <property type="protein sequence ID" value="OHA00469.1"/>
    <property type="molecule type" value="Genomic_DNA"/>
</dbReference>
<gene>
    <name evidence="2" type="ORF">A3C07_01270</name>
</gene>
<reference evidence="2 3" key="1">
    <citation type="journal article" date="2016" name="Nat. Commun.">
        <title>Thousands of microbial genomes shed light on interconnected biogeochemical processes in an aquifer system.</title>
        <authorList>
            <person name="Anantharaman K."/>
            <person name="Brown C.T."/>
            <person name="Hug L.A."/>
            <person name="Sharon I."/>
            <person name="Castelle C.J."/>
            <person name="Probst A.J."/>
            <person name="Thomas B.C."/>
            <person name="Singh A."/>
            <person name="Wilkins M.J."/>
            <person name="Karaoz U."/>
            <person name="Brodie E.L."/>
            <person name="Williams K.H."/>
            <person name="Hubbard S.S."/>
            <person name="Banfield J.F."/>
        </authorList>
    </citation>
    <scope>NUCLEOTIDE SEQUENCE [LARGE SCALE GENOMIC DNA]</scope>
</reference>